<feature type="domain" description="HD/PDEase" evidence="1">
    <location>
        <begin position="154"/>
        <end position="286"/>
    </location>
</feature>
<proteinExistence type="predicted"/>
<dbReference type="AlphaFoldDB" id="U5ND23"/>
<reference evidence="2 3" key="1">
    <citation type="journal article" date="2013" name="Genome Announc.">
        <title>Genome Sequence of Mycoplasma parvum (Formerly Eperythrozoon parvum), a Diminutive Hemoplasma of the Pig.</title>
        <authorList>
            <person name="do Nascimento N.C."/>
            <person name="Dos Santos A.P."/>
            <person name="Chu Y."/>
            <person name="Guimaraes A.M."/>
            <person name="Pagliaro A."/>
            <person name="Messick J.B."/>
        </authorList>
    </citation>
    <scope>NUCLEOTIDE SEQUENCE [LARGE SCALE GENOMIC DNA]</scope>
    <source>
        <strain evidence="2 3">Indiana</strain>
    </source>
</reference>
<dbReference type="PANTHER" id="PTHR35795">
    <property type="entry name" value="SLR1885 PROTEIN"/>
    <property type="match status" value="1"/>
</dbReference>
<evidence type="ECO:0000313" key="2">
    <source>
        <dbReference type="EMBL" id="AGX89322.1"/>
    </source>
</evidence>
<dbReference type="Proteomes" id="UP000017119">
    <property type="component" value="Chromosome"/>
</dbReference>
<dbReference type="SUPFAM" id="SSF109604">
    <property type="entry name" value="HD-domain/PDEase-like"/>
    <property type="match status" value="1"/>
</dbReference>
<dbReference type="PATRIC" id="fig|1403316.3.peg.558"/>
<name>U5ND23_9MOLU</name>
<protein>
    <recommendedName>
        <fullName evidence="1">HD/PDEase domain-containing protein</fullName>
    </recommendedName>
</protein>
<dbReference type="SMART" id="SM00471">
    <property type="entry name" value="HDc"/>
    <property type="match status" value="1"/>
</dbReference>
<dbReference type="RefSeq" id="WP_022770608.1">
    <property type="nucleotide sequence ID" value="NC_022575.1"/>
</dbReference>
<dbReference type="HOGENOM" id="CLU_868266_0_0_14"/>
<keyword evidence="3" id="KW-1185">Reference proteome</keyword>
<organism evidence="2 3">
    <name type="scientific">Mycoplasma parvum str. Indiana</name>
    <dbReference type="NCBI Taxonomy" id="1403316"/>
    <lineage>
        <taxon>Bacteria</taxon>
        <taxon>Bacillati</taxon>
        <taxon>Mycoplasmatota</taxon>
        <taxon>Mollicutes</taxon>
        <taxon>Mycoplasmataceae</taxon>
        <taxon>Mycoplasma</taxon>
    </lineage>
</organism>
<dbReference type="Pfam" id="PF01966">
    <property type="entry name" value="HD"/>
    <property type="match status" value="1"/>
</dbReference>
<dbReference type="CDD" id="cd00077">
    <property type="entry name" value="HDc"/>
    <property type="match status" value="1"/>
</dbReference>
<dbReference type="Gene3D" id="1.10.3210.10">
    <property type="entry name" value="Hypothetical protein af1432"/>
    <property type="match status" value="1"/>
</dbReference>
<evidence type="ECO:0000313" key="3">
    <source>
        <dbReference type="Proteomes" id="UP000017119"/>
    </source>
</evidence>
<gene>
    <name evidence="2" type="ORF">PRV_02985</name>
</gene>
<dbReference type="InterPro" id="IPR051094">
    <property type="entry name" value="Diverse_Catalytic_Enzymes"/>
</dbReference>
<dbReference type="PANTHER" id="PTHR35795:SF1">
    <property type="entry name" value="BIS(5'-NUCLEOSYL)-TETRAPHOSPHATASE, SYMMETRICAL"/>
    <property type="match status" value="1"/>
</dbReference>
<accession>U5ND23</accession>
<dbReference type="STRING" id="1403316.PRV_02985"/>
<sequence length="319" mass="37991">MISNFSISQILLLSKEEKNKDLELNLCELNLFLENLNVVVNKKVLSPLGDILKNSFYLEKKIWNQFNELTKNLNKFFLLLEINKLKEIKNLLEQNELDFPKEKLLGLFCFNKKTKKMKLYDISSNKWINNNLEEKNINNLAEINKALRKTFKEQTLKRFEHTIRVLETAHLISSKVQLNEKEKNKLLLACAYHDFCKNWTLRRLLFYSKKIFINRNKEELLKEAWGLHGPVASFILKRNKLLKDEEVLLAITNHTYPDRESSIIGKILIIADKIEPNKISNFNENIYKELWNYLRFGDIESTFKFLLENHKPKTEWRKE</sequence>
<dbReference type="InterPro" id="IPR003607">
    <property type="entry name" value="HD/PDEase_dom"/>
</dbReference>
<dbReference type="InterPro" id="IPR006674">
    <property type="entry name" value="HD_domain"/>
</dbReference>
<dbReference type="EMBL" id="CP006771">
    <property type="protein sequence ID" value="AGX89322.1"/>
    <property type="molecule type" value="Genomic_DNA"/>
</dbReference>
<dbReference type="KEGG" id="mpv:PRV_02985"/>
<evidence type="ECO:0000259" key="1">
    <source>
        <dbReference type="SMART" id="SM00471"/>
    </source>
</evidence>